<dbReference type="PANTHER" id="PTHR23527:SF1">
    <property type="entry name" value="BLL3282 PROTEIN"/>
    <property type="match status" value="1"/>
</dbReference>
<organism evidence="7 8">
    <name type="scientific">Kribbella deserti</name>
    <dbReference type="NCBI Taxonomy" id="1926257"/>
    <lineage>
        <taxon>Bacteria</taxon>
        <taxon>Bacillati</taxon>
        <taxon>Actinomycetota</taxon>
        <taxon>Actinomycetes</taxon>
        <taxon>Propionibacteriales</taxon>
        <taxon>Kribbellaceae</taxon>
        <taxon>Kribbella</taxon>
    </lineage>
</organism>
<dbReference type="Pfam" id="PF07690">
    <property type="entry name" value="MFS_1"/>
    <property type="match status" value="1"/>
</dbReference>
<feature type="transmembrane region" description="Helical" evidence="5">
    <location>
        <begin position="148"/>
        <end position="165"/>
    </location>
</feature>
<feature type="domain" description="Major facilitator superfamily (MFS) profile" evidence="6">
    <location>
        <begin position="12"/>
        <end position="421"/>
    </location>
</feature>
<sequence length="436" mass="43894">MSDDEQRGASYRWVVLLTGLFAMTAGAAYAQGLASITPALRAHYGIGLSTIGVLLGAVSLGITPAVLPWGLAADRWGERPVMAVGMLSGAASLLLLARQESIAAVLALLVAGGAASASVNAASGRAVMQWFPAKGRGLAMAIRQTSSPLGAGLAALVLPPVARAYGVPAVYHLLAAFCTVAAIVVLAFMRPFVPSAPVMPSAAPKVAHKVAHKAALKAALKAAKASTTGKPRSILTDRRLWIVSLAAGLLVVPQFALTALLVEYLTTAQAVAVSSAALVLAIAQAGGAVARLVNGAWTDRTAERIGPLAIVAGLISAGCAAVVLTAGAPTPVVLVVIVLAATLAISWNGMANLVAAELAGPEQTGAAIGLENTAAFLAAAATPPVLAVIIEHSSWTVGHLIPGVASLIACALLVRVRRDIRQAAELPTSAVARSGQ</sequence>
<evidence type="ECO:0000256" key="3">
    <source>
        <dbReference type="ARBA" id="ARBA00022989"/>
    </source>
</evidence>
<feature type="transmembrane region" description="Helical" evidence="5">
    <location>
        <begin position="240"/>
        <end position="262"/>
    </location>
</feature>
<evidence type="ECO:0000313" key="8">
    <source>
        <dbReference type="Proteomes" id="UP001589890"/>
    </source>
</evidence>
<keyword evidence="3 5" id="KW-1133">Transmembrane helix</keyword>
<dbReference type="InterPro" id="IPR052952">
    <property type="entry name" value="MFS-Transporter"/>
</dbReference>
<accession>A0ABV6QT21</accession>
<keyword evidence="4 5" id="KW-0472">Membrane</keyword>
<dbReference type="InterPro" id="IPR036259">
    <property type="entry name" value="MFS_trans_sf"/>
</dbReference>
<feature type="transmembrane region" description="Helical" evidence="5">
    <location>
        <begin position="171"/>
        <end position="189"/>
    </location>
</feature>
<dbReference type="Proteomes" id="UP001589890">
    <property type="component" value="Unassembled WGS sequence"/>
</dbReference>
<evidence type="ECO:0000256" key="5">
    <source>
        <dbReference type="SAM" id="Phobius"/>
    </source>
</evidence>
<feature type="transmembrane region" description="Helical" evidence="5">
    <location>
        <begin position="81"/>
        <end position="97"/>
    </location>
</feature>
<feature type="transmembrane region" description="Helical" evidence="5">
    <location>
        <begin position="367"/>
        <end position="390"/>
    </location>
</feature>
<feature type="transmembrane region" description="Helical" evidence="5">
    <location>
        <begin position="396"/>
        <end position="414"/>
    </location>
</feature>
<comment type="subcellular location">
    <subcellularLocation>
        <location evidence="1">Cell membrane</location>
        <topology evidence="1">Multi-pass membrane protein</topology>
    </subcellularLocation>
</comment>
<evidence type="ECO:0000313" key="7">
    <source>
        <dbReference type="EMBL" id="MFC0627303.1"/>
    </source>
</evidence>
<evidence type="ECO:0000256" key="1">
    <source>
        <dbReference type="ARBA" id="ARBA00004651"/>
    </source>
</evidence>
<reference evidence="7 8" key="1">
    <citation type="submission" date="2024-09" db="EMBL/GenBank/DDBJ databases">
        <authorList>
            <person name="Sun Q."/>
            <person name="Mori K."/>
        </authorList>
    </citation>
    <scope>NUCLEOTIDE SEQUENCE [LARGE SCALE GENOMIC DNA]</scope>
    <source>
        <strain evidence="7 8">CGMCC 1.15906</strain>
    </source>
</reference>
<dbReference type="InterPro" id="IPR020846">
    <property type="entry name" value="MFS_dom"/>
</dbReference>
<feature type="transmembrane region" description="Helical" evidence="5">
    <location>
        <begin position="268"/>
        <end position="293"/>
    </location>
</feature>
<evidence type="ECO:0000259" key="6">
    <source>
        <dbReference type="PROSITE" id="PS50850"/>
    </source>
</evidence>
<keyword evidence="2 5" id="KW-0812">Transmembrane</keyword>
<evidence type="ECO:0000256" key="4">
    <source>
        <dbReference type="ARBA" id="ARBA00023136"/>
    </source>
</evidence>
<dbReference type="InterPro" id="IPR011701">
    <property type="entry name" value="MFS"/>
</dbReference>
<dbReference type="EMBL" id="JBHLTC010000032">
    <property type="protein sequence ID" value="MFC0627303.1"/>
    <property type="molecule type" value="Genomic_DNA"/>
</dbReference>
<comment type="caution">
    <text evidence="7">The sequence shown here is derived from an EMBL/GenBank/DDBJ whole genome shotgun (WGS) entry which is preliminary data.</text>
</comment>
<dbReference type="PROSITE" id="PS50850">
    <property type="entry name" value="MFS"/>
    <property type="match status" value="1"/>
</dbReference>
<feature type="transmembrane region" description="Helical" evidence="5">
    <location>
        <begin position="332"/>
        <end position="355"/>
    </location>
</feature>
<proteinExistence type="predicted"/>
<dbReference type="SUPFAM" id="SSF103473">
    <property type="entry name" value="MFS general substrate transporter"/>
    <property type="match status" value="1"/>
</dbReference>
<dbReference type="Gene3D" id="1.20.1250.20">
    <property type="entry name" value="MFS general substrate transporter like domains"/>
    <property type="match status" value="2"/>
</dbReference>
<feature type="transmembrane region" description="Helical" evidence="5">
    <location>
        <begin position="103"/>
        <end position="127"/>
    </location>
</feature>
<name>A0ABV6QT21_9ACTN</name>
<dbReference type="RefSeq" id="WP_380051810.1">
    <property type="nucleotide sequence ID" value="NZ_JBHLTC010000032.1"/>
</dbReference>
<gene>
    <name evidence="7" type="ORF">ACFFGN_24730</name>
</gene>
<protein>
    <submittedName>
        <fullName evidence="7">MFS transporter</fullName>
    </submittedName>
</protein>
<dbReference type="PANTHER" id="PTHR23527">
    <property type="entry name" value="BLL3282 PROTEIN"/>
    <property type="match status" value="1"/>
</dbReference>
<feature type="transmembrane region" description="Helical" evidence="5">
    <location>
        <begin position="46"/>
        <end position="69"/>
    </location>
</feature>
<keyword evidence="8" id="KW-1185">Reference proteome</keyword>
<feature type="transmembrane region" description="Helical" evidence="5">
    <location>
        <begin position="305"/>
        <end position="326"/>
    </location>
</feature>
<evidence type="ECO:0000256" key="2">
    <source>
        <dbReference type="ARBA" id="ARBA00022692"/>
    </source>
</evidence>